<evidence type="ECO:0000313" key="2">
    <source>
        <dbReference type="EMBL" id="QLH82312.1"/>
    </source>
</evidence>
<protein>
    <submittedName>
        <fullName evidence="2">Uncharacterized protein</fullName>
    </submittedName>
</protein>
<accession>A0A7D5TT01</accession>
<dbReference type="RefSeq" id="WP_179922780.1">
    <property type="nucleotide sequence ID" value="NZ_CP058909.1"/>
</dbReference>
<feature type="transmembrane region" description="Helical" evidence="1">
    <location>
        <begin position="37"/>
        <end position="56"/>
    </location>
</feature>
<keyword evidence="1" id="KW-1133">Transmembrane helix</keyword>
<evidence type="ECO:0000256" key="1">
    <source>
        <dbReference type="SAM" id="Phobius"/>
    </source>
</evidence>
<dbReference type="GeneID" id="56083346"/>
<dbReference type="EMBL" id="CP058909">
    <property type="protein sequence ID" value="QLH82312.1"/>
    <property type="molecule type" value="Genomic_DNA"/>
</dbReference>
<evidence type="ECO:0000313" key="3">
    <source>
        <dbReference type="Proteomes" id="UP000509346"/>
    </source>
</evidence>
<feature type="transmembrane region" description="Helical" evidence="1">
    <location>
        <begin position="6"/>
        <end position="25"/>
    </location>
</feature>
<dbReference type="KEGG" id="hpel:HZS54_12115"/>
<keyword evidence="3" id="KW-1185">Reference proteome</keyword>
<dbReference type="Proteomes" id="UP000509346">
    <property type="component" value="Chromosome"/>
</dbReference>
<organism evidence="2 3">
    <name type="scientific">Halosimplex pelagicum</name>
    <dbReference type="NCBI Taxonomy" id="869886"/>
    <lineage>
        <taxon>Archaea</taxon>
        <taxon>Methanobacteriati</taxon>
        <taxon>Methanobacteriota</taxon>
        <taxon>Stenosarchaea group</taxon>
        <taxon>Halobacteria</taxon>
        <taxon>Halobacteriales</taxon>
        <taxon>Haloarculaceae</taxon>
        <taxon>Halosimplex</taxon>
    </lineage>
</organism>
<feature type="transmembrane region" description="Helical" evidence="1">
    <location>
        <begin position="62"/>
        <end position="80"/>
    </location>
</feature>
<proteinExistence type="predicted"/>
<name>A0A7D5TT01_9EURY</name>
<keyword evidence="1" id="KW-0472">Membrane</keyword>
<keyword evidence="1" id="KW-0812">Transmembrane</keyword>
<reference evidence="2 3" key="1">
    <citation type="submission" date="2020-07" db="EMBL/GenBank/DDBJ databases">
        <title>Halosimplex litoreum sp. nov. and Halosimplex rubrum sp. nov., isolated from different salt environments.</title>
        <authorList>
            <person name="Cui H."/>
        </authorList>
    </citation>
    <scope>NUCLEOTIDE SEQUENCE [LARGE SCALE GENOMIC DNA]</scope>
    <source>
        <strain evidence="2 3">R2</strain>
    </source>
</reference>
<sequence length="96" mass="10469">MVDITSISVLVVGVLIGATLAGIIAHTMNYVAAVDDGHHWAILFGYVLVLTVGMTIEYGHPVIVAITSFLGIFVIAGRIFDRIKKRLPHEITIRQE</sequence>
<gene>
    <name evidence="2" type="ORF">HZS54_12115</name>
</gene>
<dbReference type="AlphaFoldDB" id="A0A7D5TT01"/>